<sequence>MDPAGQRLRGPGPWRLNPPTAAALEGAVLRPAAAAGAHRCVNATVDSRHMGVGEGREVPADIEGLMTEIHLRFGMTRVLRNVHFVQFWHGEHVRRRPARHVFTVWVCLSGEVRIYAECCQAGHGFVLCRQMAAGYMFVTEPTDSVTISVPHRMRNSRSPVWLAAVFATRHFEPLPPPMYAVPGHVVLARSASMLCDCWPSDPQRRNVVFYLRLSGSMVRVTVPGAELEIECTSGFAPDHFSIDDECVCCQARPHVARTAVWPLAEICRGATVVLAPPLARDRAAGLLAEIRLASQRWVRVRAIRSGRGDMGPLPSVVWAATFSAIRLFMEGTVPAFAACVENGRAAYGMVYVPPEEPRMDGLCVFPTPAEPAALFVRGEEVIAAGAAAAMIAAAERAANGEAAGGAGARGSPAAAGEAASEAMETAGGGAAADDDMEAEAHDFEIEFDQDPGAPAGAARADSDSDEDDESSGPESGDERARSEDDSDSSDSYSAFSSSDEDDSDDADDSWGDSDSGIEEDDDGVGQAIEEEEEEERQVLGAVAEMLGD</sequence>
<accession>D3IZS0</accession>
<feature type="region of interest" description="Disordered" evidence="1">
    <location>
        <begin position="446"/>
        <end position="536"/>
    </location>
</feature>
<dbReference type="KEGG" id="vg:8797326"/>
<dbReference type="EMBL" id="GQ329670">
    <property type="protein sequence ID" value="ADC54024.1"/>
    <property type="molecule type" value="Genomic_DNA"/>
</dbReference>
<dbReference type="Proteomes" id="UP000117145">
    <property type="component" value="Segment"/>
</dbReference>
<feature type="compositionally biased region" description="Low complexity" evidence="1">
    <location>
        <begin position="409"/>
        <end position="425"/>
    </location>
</feature>
<dbReference type="RefSeq" id="YP_003457428.1">
    <property type="nucleotide sequence ID" value="NC_013804.1"/>
</dbReference>
<keyword evidence="3" id="KW-1185">Reference proteome</keyword>
<dbReference type="OrthoDB" id="6578at10239"/>
<feature type="compositionally biased region" description="Acidic residues" evidence="1">
    <location>
        <begin position="498"/>
        <end position="535"/>
    </location>
</feature>
<feature type="compositionally biased region" description="Low complexity" evidence="1">
    <location>
        <begin position="450"/>
        <end position="459"/>
    </location>
</feature>
<evidence type="ECO:0000313" key="2">
    <source>
        <dbReference type="EMBL" id="ADC54024.1"/>
    </source>
</evidence>
<organism evidence="2 3">
    <name type="scientific">Pseudocowpox virus</name>
    <dbReference type="NCBI Taxonomy" id="129726"/>
    <lineage>
        <taxon>Viruses</taxon>
        <taxon>Varidnaviria</taxon>
        <taxon>Bamfordvirae</taxon>
        <taxon>Nucleocytoviricota</taxon>
        <taxon>Pokkesviricetes</taxon>
        <taxon>Chitovirales</taxon>
        <taxon>Poxviridae</taxon>
        <taxon>Chordopoxvirinae</taxon>
        <taxon>Parapoxvirus</taxon>
        <taxon>Parapoxvirus pseudocowpox</taxon>
    </lineage>
</organism>
<dbReference type="GeneID" id="8797326"/>
<protein>
    <submittedName>
        <fullName evidence="2">Uncharacterized protein</fullName>
    </submittedName>
</protein>
<name>D3IZS0_9POXV</name>
<reference evidence="2 3" key="1">
    <citation type="journal article" date="2010" name="J. Gen. Virol.">
        <title>The genome of pseudocowpoxvirus: comparison of a reindeer isolate and a reference strain.</title>
        <authorList>
            <person name="Hautaniemi M."/>
            <person name="Ueda N."/>
            <person name="Tuimala J."/>
            <person name="Mercer A.A."/>
            <person name="Lahdenpera J."/>
            <person name="McInnes C.J."/>
        </authorList>
    </citation>
    <scope>NUCLEOTIDE SEQUENCE [LARGE SCALE GENOMIC DNA]</scope>
    <source>
        <strain evidence="2">VR634</strain>
    </source>
</reference>
<evidence type="ECO:0000313" key="3">
    <source>
        <dbReference type="Proteomes" id="UP000117145"/>
    </source>
</evidence>
<proteinExistence type="predicted"/>
<feature type="region of interest" description="Disordered" evidence="1">
    <location>
        <begin position="402"/>
        <end position="433"/>
    </location>
</feature>
<evidence type="ECO:0000256" key="1">
    <source>
        <dbReference type="SAM" id="MobiDB-lite"/>
    </source>
</evidence>